<dbReference type="GO" id="GO:0016829">
    <property type="term" value="F:lyase activity"/>
    <property type="evidence" value="ECO:0007669"/>
    <property type="project" value="UniProtKB-KW"/>
</dbReference>
<proteinExistence type="predicted"/>
<dbReference type="Proteomes" id="UP000051296">
    <property type="component" value="Unassembled WGS sequence"/>
</dbReference>
<evidence type="ECO:0000313" key="3">
    <source>
        <dbReference type="Proteomes" id="UP000051296"/>
    </source>
</evidence>
<dbReference type="OrthoDB" id="371072at2"/>
<dbReference type="InterPro" id="IPR004360">
    <property type="entry name" value="Glyas_Fos-R_dOase_dom"/>
</dbReference>
<organism evidence="2 3">
    <name type="scientific">Weissella halotolerans DSM 20190</name>
    <dbReference type="NCBI Taxonomy" id="1123500"/>
    <lineage>
        <taxon>Bacteria</taxon>
        <taxon>Bacillati</taxon>
        <taxon>Bacillota</taxon>
        <taxon>Bacilli</taxon>
        <taxon>Lactobacillales</taxon>
        <taxon>Lactobacillaceae</taxon>
        <taxon>Weissella</taxon>
    </lineage>
</organism>
<dbReference type="PROSITE" id="PS51819">
    <property type="entry name" value="VOC"/>
    <property type="match status" value="1"/>
</dbReference>
<name>A0A0R2FYD7_9LACO</name>
<sequence length="134" mass="15044">MTSVKDAVNKYATGLQHIGIPTKDMQATTDFYTKLGFDLKGQFMNGDVTVKFFEFKGLVLETWEEENVNPQAGAINHLSLDTPDADALFAALQGSDLNFVNTEVQHLPFWEKGIKFFNILGPNHETIEFCEIVK</sequence>
<protein>
    <submittedName>
        <fullName evidence="2">Lactoylglutathione lyase related lyase</fullName>
    </submittedName>
</protein>
<dbReference type="InParanoid" id="A0A0R2FYD7"/>
<comment type="caution">
    <text evidence="2">The sequence shown here is derived from an EMBL/GenBank/DDBJ whole genome shotgun (WGS) entry which is preliminary data.</text>
</comment>
<evidence type="ECO:0000259" key="1">
    <source>
        <dbReference type="PROSITE" id="PS51819"/>
    </source>
</evidence>
<dbReference type="eggNOG" id="COG0346">
    <property type="taxonomic scope" value="Bacteria"/>
</dbReference>
<dbReference type="InterPro" id="IPR037523">
    <property type="entry name" value="VOC_core"/>
</dbReference>
<dbReference type="Pfam" id="PF00903">
    <property type="entry name" value="Glyoxalase"/>
    <property type="match status" value="1"/>
</dbReference>
<feature type="domain" description="VOC" evidence="1">
    <location>
        <begin position="14"/>
        <end position="132"/>
    </location>
</feature>
<keyword evidence="3" id="KW-1185">Reference proteome</keyword>
<dbReference type="RefSeq" id="WP_022791074.1">
    <property type="nucleotide sequence ID" value="NZ_ATUU01000001.1"/>
</dbReference>
<dbReference type="CDD" id="cd06587">
    <property type="entry name" value="VOC"/>
    <property type="match status" value="1"/>
</dbReference>
<dbReference type="EMBL" id="JQAX01000001">
    <property type="protein sequence ID" value="KRN33433.1"/>
    <property type="molecule type" value="Genomic_DNA"/>
</dbReference>
<accession>A0A0R2FYD7</accession>
<gene>
    <name evidence="2" type="ORF">IV68_GL000233</name>
</gene>
<dbReference type="InterPro" id="IPR029068">
    <property type="entry name" value="Glyas_Bleomycin-R_OHBP_Dase"/>
</dbReference>
<evidence type="ECO:0000313" key="2">
    <source>
        <dbReference type="EMBL" id="KRN33433.1"/>
    </source>
</evidence>
<dbReference type="STRING" id="1123500.GCA_000420365_00271"/>
<reference evidence="2 3" key="1">
    <citation type="journal article" date="2015" name="Genome Announc.">
        <title>Expanding the biotechnology potential of lactobacilli through comparative genomics of 213 strains and associated genera.</title>
        <authorList>
            <person name="Sun Z."/>
            <person name="Harris H.M."/>
            <person name="McCann A."/>
            <person name="Guo C."/>
            <person name="Argimon S."/>
            <person name="Zhang W."/>
            <person name="Yang X."/>
            <person name="Jeffery I.B."/>
            <person name="Cooney J.C."/>
            <person name="Kagawa T.F."/>
            <person name="Liu W."/>
            <person name="Song Y."/>
            <person name="Salvetti E."/>
            <person name="Wrobel A."/>
            <person name="Rasinkangas P."/>
            <person name="Parkhill J."/>
            <person name="Rea M.C."/>
            <person name="O'Sullivan O."/>
            <person name="Ritari J."/>
            <person name="Douillard F.P."/>
            <person name="Paul Ross R."/>
            <person name="Yang R."/>
            <person name="Briner A.E."/>
            <person name="Felis G.E."/>
            <person name="de Vos W.M."/>
            <person name="Barrangou R."/>
            <person name="Klaenhammer T.R."/>
            <person name="Caufield P.W."/>
            <person name="Cui Y."/>
            <person name="Zhang H."/>
            <person name="O'Toole P.W."/>
        </authorList>
    </citation>
    <scope>NUCLEOTIDE SEQUENCE [LARGE SCALE GENOMIC DNA]</scope>
    <source>
        <strain evidence="2 3">DSM 20190</strain>
    </source>
</reference>
<dbReference type="SUPFAM" id="SSF54593">
    <property type="entry name" value="Glyoxalase/Bleomycin resistance protein/Dihydroxybiphenyl dioxygenase"/>
    <property type="match status" value="1"/>
</dbReference>
<dbReference type="PATRIC" id="fig|1123500.6.peg.231"/>
<dbReference type="AlphaFoldDB" id="A0A0R2FYD7"/>
<keyword evidence="2" id="KW-0456">Lyase</keyword>
<dbReference type="Gene3D" id="3.10.180.10">
    <property type="entry name" value="2,3-Dihydroxybiphenyl 1,2-Dioxygenase, domain 1"/>
    <property type="match status" value="1"/>
</dbReference>